<dbReference type="PANTHER" id="PTHR33055:SF13">
    <property type="entry name" value="TRANSPOSASE"/>
    <property type="match status" value="1"/>
</dbReference>
<evidence type="ECO:0000259" key="2">
    <source>
        <dbReference type="Pfam" id="PF02371"/>
    </source>
</evidence>
<sequence>MAFAMEGCIGWRYIAEEMAKAGVIAHLAEPADTSALRRPKRRAKTDKADPKLLRELLAAGRLPQCYIPPAQALEYRAMLELYQDLRTQHTGWGQRIQAVCFHQGITAPGQAGIIRGDRARLRAIVDDQLSISGRLRVNTALAVMDVLADHLDRLRRRLLSSARGLKGARALMHDIYGVGPLSSLALCARLGGADRFSSSRKAVRFVGLDITVHSSDGKRSPGRLSRQGPEVLRWLLFEAAKTSARACAPGYDYYTQVKNRYDANRPPSPAKRSRDRLGEDRPARHRDDGHQPRPAPSAYCQTAPPPSPPGR</sequence>
<evidence type="ECO:0000313" key="4">
    <source>
        <dbReference type="Proteomes" id="UP001240150"/>
    </source>
</evidence>
<dbReference type="Proteomes" id="UP001240150">
    <property type="component" value="Chromosome"/>
</dbReference>
<feature type="region of interest" description="Disordered" evidence="1">
    <location>
        <begin position="259"/>
        <end position="311"/>
    </location>
</feature>
<name>A0ABY8WGB7_9ACTN</name>
<evidence type="ECO:0000313" key="3">
    <source>
        <dbReference type="EMBL" id="WIM96437.1"/>
    </source>
</evidence>
<dbReference type="InterPro" id="IPR047650">
    <property type="entry name" value="Transpos_IS110"/>
</dbReference>
<feature type="domain" description="Transposase IS116/IS110/IS902 C-terminal" evidence="2">
    <location>
        <begin position="171"/>
        <end position="254"/>
    </location>
</feature>
<dbReference type="InterPro" id="IPR003346">
    <property type="entry name" value="Transposase_20"/>
</dbReference>
<evidence type="ECO:0000256" key="1">
    <source>
        <dbReference type="SAM" id="MobiDB-lite"/>
    </source>
</evidence>
<dbReference type="RefSeq" id="WP_284917719.1">
    <property type="nucleotide sequence ID" value="NZ_CP126980.1"/>
</dbReference>
<reference evidence="3 4" key="1">
    <citation type="submission" date="2023-06" db="EMBL/GenBank/DDBJ databases">
        <authorList>
            <person name="Yushchuk O."/>
            <person name="Binda E."/>
            <person name="Ruckert-Reed C."/>
            <person name="Fedorenko V."/>
            <person name="Kalinowski J."/>
            <person name="Marinelli F."/>
        </authorList>
    </citation>
    <scope>NUCLEOTIDE SEQUENCE [LARGE SCALE GENOMIC DNA]</scope>
    <source>
        <strain evidence="3 4">NRRL 3884</strain>
    </source>
</reference>
<dbReference type="EMBL" id="CP126980">
    <property type="protein sequence ID" value="WIM96437.1"/>
    <property type="molecule type" value="Genomic_DNA"/>
</dbReference>
<organism evidence="3 4">
    <name type="scientific">Actinoplanes oblitus</name>
    <dbReference type="NCBI Taxonomy" id="3040509"/>
    <lineage>
        <taxon>Bacteria</taxon>
        <taxon>Bacillati</taxon>
        <taxon>Actinomycetota</taxon>
        <taxon>Actinomycetes</taxon>
        <taxon>Micromonosporales</taxon>
        <taxon>Micromonosporaceae</taxon>
        <taxon>Actinoplanes</taxon>
    </lineage>
</organism>
<protein>
    <submittedName>
        <fullName evidence="3">Transposase</fullName>
    </submittedName>
</protein>
<keyword evidence="4" id="KW-1185">Reference proteome</keyword>
<gene>
    <name evidence="3" type="ORF">ACTOB_008633</name>
</gene>
<dbReference type="Pfam" id="PF02371">
    <property type="entry name" value="Transposase_20"/>
    <property type="match status" value="1"/>
</dbReference>
<dbReference type="PANTHER" id="PTHR33055">
    <property type="entry name" value="TRANSPOSASE FOR INSERTION SEQUENCE ELEMENT IS1111A"/>
    <property type="match status" value="1"/>
</dbReference>
<accession>A0ABY8WGB7</accession>
<feature type="compositionally biased region" description="Basic and acidic residues" evidence="1">
    <location>
        <begin position="275"/>
        <end position="291"/>
    </location>
</feature>
<proteinExistence type="predicted"/>